<dbReference type="EMBL" id="JAOPKZ010000001">
    <property type="protein sequence ID" value="MCU5745105.1"/>
    <property type="molecule type" value="Genomic_DNA"/>
</dbReference>
<comment type="similarity">
    <text evidence="1">Belongs to the UDPGP type 1 family.</text>
</comment>
<evidence type="ECO:0000313" key="7">
    <source>
        <dbReference type="Proteomes" id="UP001209553"/>
    </source>
</evidence>
<organism evidence="6 7">
    <name type="scientific">Staphylococcus marylandisciuri</name>
    <dbReference type="NCBI Taxonomy" id="2981529"/>
    <lineage>
        <taxon>Bacteria</taxon>
        <taxon>Bacillati</taxon>
        <taxon>Bacillota</taxon>
        <taxon>Bacilli</taxon>
        <taxon>Bacillales</taxon>
        <taxon>Staphylococcaceae</taxon>
        <taxon>Staphylococcus</taxon>
    </lineage>
</organism>
<evidence type="ECO:0000256" key="1">
    <source>
        <dbReference type="ARBA" id="ARBA00010401"/>
    </source>
</evidence>
<dbReference type="InterPro" id="IPR029044">
    <property type="entry name" value="Nucleotide-diphossugar_trans"/>
</dbReference>
<dbReference type="InterPro" id="IPR039741">
    <property type="entry name" value="UDP-sugar_pyrophosphorylase"/>
</dbReference>
<dbReference type="InterPro" id="IPR002618">
    <property type="entry name" value="UDPGP_fam"/>
</dbReference>
<evidence type="ECO:0000256" key="4">
    <source>
        <dbReference type="SAM" id="Coils"/>
    </source>
</evidence>
<protein>
    <submittedName>
        <fullName evidence="6">UTP--glucose-1-phosphate uridylyltransferase</fullName>
        <ecNumber evidence="6">2.7.7.9</ecNumber>
    </submittedName>
</protein>
<gene>
    <name evidence="6" type="ORF">N9R04_00030</name>
</gene>
<feature type="coiled-coil region" evidence="4">
    <location>
        <begin position="26"/>
        <end position="65"/>
    </location>
</feature>
<dbReference type="SUPFAM" id="SSF53448">
    <property type="entry name" value="Nucleotide-diphospho-sugar transferases"/>
    <property type="match status" value="1"/>
</dbReference>
<evidence type="ECO:0000256" key="3">
    <source>
        <dbReference type="ARBA" id="ARBA00022695"/>
    </source>
</evidence>
<keyword evidence="3 6" id="KW-0548">Nucleotidyltransferase</keyword>
<reference evidence="6 7" key="1">
    <citation type="journal article" date="2023" name="Int. J. Syst. Evol. Microbiol.">
        <title>Streptococcus sciuri sp. nov., Staphylococcus marylandisciuri sp. nov. and Staphylococcus americanisciuri sp. nov., isolated from faeces of eastern grey squirrel (Sciurus carolinensis).</title>
        <authorList>
            <person name="Volokhov D.V."/>
            <person name="Zagorodnyaya T.A."/>
            <person name="Furtak V.A."/>
            <person name="Nattanmai G."/>
            <person name="Randall L."/>
            <person name="Jose S."/>
            <person name="Gao Y."/>
            <person name="Eisenberg T."/>
            <person name="Delmonte P."/>
            <person name="Blom J."/>
            <person name="Mitchell K.K."/>
        </authorList>
    </citation>
    <scope>NUCLEOTIDE SEQUENCE [LARGE SCALE GENOMIC DNA]</scope>
    <source>
        <strain evidence="6 7">SQ8-PEA</strain>
    </source>
</reference>
<keyword evidence="4" id="KW-0175">Coiled coil</keyword>
<accession>A0ABT2QM84</accession>
<dbReference type="RefSeq" id="WP_262853408.1">
    <property type="nucleotide sequence ID" value="NZ_JAOPKZ010000001.1"/>
</dbReference>
<sequence length="401" mass="46057">MDKESLKVDKKELEKYGQSHLIEFAKLMSSNEKERLEEKVDEIDLEELKQLYEELYVNQEKIEDVADVSEVQFEAKDQLTGEEIRNYEDIGLGAIKDGKFAVVLLAGGQGTRLGYRGPKGTFEIEGVSLFELQARQLIQLSEEVGTKIHWYIMTSDINDRQTRLYLEDKEYFGYDPAYIHIFKQENMVALSEDGKLVLDEQNNILETPNGNGGVFKSLKEAGYLDQMNELGVEYLFFNNIDNVLVKVLDPLFAGYAYQHSKDVTTKSILPKDGESVGRLVNVNYKDTVYEYSELDAAVANQLKNANIGIHAFKLVFILNEVERTLPFHLAVKNLKQLDEDFGVIERPTLKFELFYFDIFRYANSFITLQVPREEEFSPLKNKEGKDSVETATTDLKRQEIL</sequence>
<evidence type="ECO:0000256" key="5">
    <source>
        <dbReference type="SAM" id="MobiDB-lite"/>
    </source>
</evidence>
<feature type="region of interest" description="Disordered" evidence="5">
    <location>
        <begin position="379"/>
        <end position="401"/>
    </location>
</feature>
<evidence type="ECO:0000256" key="2">
    <source>
        <dbReference type="ARBA" id="ARBA00022679"/>
    </source>
</evidence>
<dbReference type="PANTHER" id="PTHR11952">
    <property type="entry name" value="UDP- GLUCOSE PYROPHOSPHORYLASE"/>
    <property type="match status" value="1"/>
</dbReference>
<dbReference type="GO" id="GO:0003983">
    <property type="term" value="F:UTP:glucose-1-phosphate uridylyltransferase activity"/>
    <property type="evidence" value="ECO:0007669"/>
    <property type="project" value="UniProtKB-EC"/>
</dbReference>
<dbReference type="EC" id="2.7.7.9" evidence="6"/>
<name>A0ABT2QM84_9STAP</name>
<evidence type="ECO:0000313" key="6">
    <source>
        <dbReference type="EMBL" id="MCU5745105.1"/>
    </source>
</evidence>
<dbReference type="Proteomes" id="UP001209553">
    <property type="component" value="Unassembled WGS sequence"/>
</dbReference>
<comment type="caution">
    <text evidence="6">The sequence shown here is derived from an EMBL/GenBank/DDBJ whole genome shotgun (WGS) entry which is preliminary data.</text>
</comment>
<keyword evidence="7" id="KW-1185">Reference proteome</keyword>
<dbReference type="Gene3D" id="3.90.550.10">
    <property type="entry name" value="Spore Coat Polysaccharide Biosynthesis Protein SpsA, Chain A"/>
    <property type="match status" value="1"/>
</dbReference>
<dbReference type="Pfam" id="PF01704">
    <property type="entry name" value="UDPGP"/>
    <property type="match status" value="1"/>
</dbReference>
<keyword evidence="2 6" id="KW-0808">Transferase</keyword>
<proteinExistence type="inferred from homology"/>
<dbReference type="PANTHER" id="PTHR11952:SF2">
    <property type="entry name" value="LD24639P"/>
    <property type="match status" value="1"/>
</dbReference>